<evidence type="ECO:0000313" key="4">
    <source>
        <dbReference type="EMBL" id="KAF4683192.1"/>
    </source>
</evidence>
<evidence type="ECO:0008006" key="6">
    <source>
        <dbReference type="Google" id="ProtNLM"/>
    </source>
</evidence>
<proteinExistence type="predicted"/>
<feature type="region of interest" description="Disordered" evidence="3">
    <location>
        <begin position="431"/>
        <end position="485"/>
    </location>
</feature>
<dbReference type="AlphaFoldDB" id="A0A7J6NH39"/>
<dbReference type="GO" id="GO:0008408">
    <property type="term" value="F:3'-5' exonuclease activity"/>
    <property type="evidence" value="ECO:0007669"/>
    <property type="project" value="TreeGrafter"/>
</dbReference>
<dbReference type="GO" id="GO:0005634">
    <property type="term" value="C:nucleus"/>
    <property type="evidence" value="ECO:0007669"/>
    <property type="project" value="TreeGrafter"/>
</dbReference>
<dbReference type="Gene3D" id="3.30.420.10">
    <property type="entry name" value="Ribonuclease H-like superfamily/Ribonuclease H"/>
    <property type="match status" value="2"/>
</dbReference>
<gene>
    <name evidence="4" type="ORF">FOZ60_009516</name>
</gene>
<keyword evidence="2" id="KW-0378">Hydrolase</keyword>
<feature type="compositionally biased region" description="Gly residues" evidence="3">
    <location>
        <begin position="459"/>
        <end position="474"/>
    </location>
</feature>
<dbReference type="Proteomes" id="UP000541610">
    <property type="component" value="Unassembled WGS sequence"/>
</dbReference>
<comment type="caution">
    <text evidence="4">The sequence shown here is derived from an EMBL/GenBank/DDBJ whole genome shotgun (WGS) entry which is preliminary data.</text>
</comment>
<dbReference type="PANTHER" id="PTHR13620:SF104">
    <property type="entry name" value="EXONUCLEASE 3'-5' DOMAIN-CONTAINING PROTEIN 2"/>
    <property type="match status" value="1"/>
</dbReference>
<dbReference type="InterPro" id="IPR012337">
    <property type="entry name" value="RNaseH-like_sf"/>
</dbReference>
<keyword evidence="1" id="KW-0540">Nuclease</keyword>
<dbReference type="InterPro" id="IPR051132">
    <property type="entry name" value="3-5_Exonuclease_domain"/>
</dbReference>
<reference evidence="4 5" key="1">
    <citation type="submission" date="2020-04" db="EMBL/GenBank/DDBJ databases">
        <title>Perkinsus olseni comparative genomics.</title>
        <authorList>
            <person name="Bogema D.R."/>
        </authorList>
    </citation>
    <scope>NUCLEOTIDE SEQUENCE [LARGE SCALE GENOMIC DNA]</scope>
    <source>
        <strain evidence="4">00978-12</strain>
    </source>
</reference>
<evidence type="ECO:0000256" key="1">
    <source>
        <dbReference type="ARBA" id="ARBA00022722"/>
    </source>
</evidence>
<protein>
    <recommendedName>
        <fullName evidence="6">3'-5' exonuclease domain-containing protein</fullName>
    </recommendedName>
</protein>
<dbReference type="OrthoDB" id="1920326at2759"/>
<evidence type="ECO:0000256" key="2">
    <source>
        <dbReference type="ARBA" id="ARBA00022801"/>
    </source>
</evidence>
<dbReference type="EMBL" id="JABANP010000383">
    <property type="protein sequence ID" value="KAF4683192.1"/>
    <property type="molecule type" value="Genomic_DNA"/>
</dbReference>
<sequence length="485" mass="54378">MATDTYAGEIHIIDGPDDDYYLCRDTLFREPLGIDFEWNREFKGQNNPIALIQIATPTNGVLLFRCTPGEGLHPVARDALTCPNGKKAVCGFDSRDKKKLMEAFGIEIPPQSLVDVSKVAQRRGMHKTGLKAICRELGYNIFKPNYPNFHQWSGRLRKSQIRYAASDAWFPLLIAAEWGLMDIDVLNCPRSSLKVLSLRSPSRRQSLRQSQGLVYARLVPSSENGFVMPHVPATKFDTYGGKVRVVEDSNHNVDYYRERLSRESVIGVDVEWEPDSRGQSNNASMVGGVQIATPSEVFIFRDKGNGLHPAARETLTDPNKTKVTCGHNYNGSKKMKQTYGFDLPKDSTVEMTKEARSRGLQKWGIKGQCDASGYNLYKPSTRGERREMYGWNSDRLTPNQVRHAATDAYMPLKMAAEQGIVDVGRGREREMDGNMGHWYKSNRTSEARNSESSSSQWQSGGGRAYKRSGGGGGSPRSYGGRRNYY</sequence>
<dbReference type="PANTHER" id="PTHR13620">
    <property type="entry name" value="3-5 EXONUCLEASE"/>
    <property type="match status" value="1"/>
</dbReference>
<dbReference type="SUPFAM" id="SSF53098">
    <property type="entry name" value="Ribonuclease H-like"/>
    <property type="match status" value="2"/>
</dbReference>
<name>A0A7J6NH39_PEROL</name>
<feature type="compositionally biased region" description="Low complexity" evidence="3">
    <location>
        <begin position="475"/>
        <end position="485"/>
    </location>
</feature>
<accession>A0A7J6NH39</accession>
<evidence type="ECO:0000313" key="5">
    <source>
        <dbReference type="Proteomes" id="UP000541610"/>
    </source>
</evidence>
<dbReference type="GO" id="GO:0003676">
    <property type="term" value="F:nucleic acid binding"/>
    <property type="evidence" value="ECO:0007669"/>
    <property type="project" value="InterPro"/>
</dbReference>
<organism evidence="4 5">
    <name type="scientific">Perkinsus olseni</name>
    <name type="common">Perkinsus atlanticus</name>
    <dbReference type="NCBI Taxonomy" id="32597"/>
    <lineage>
        <taxon>Eukaryota</taxon>
        <taxon>Sar</taxon>
        <taxon>Alveolata</taxon>
        <taxon>Perkinsozoa</taxon>
        <taxon>Perkinsea</taxon>
        <taxon>Perkinsida</taxon>
        <taxon>Perkinsidae</taxon>
        <taxon>Perkinsus</taxon>
    </lineage>
</organism>
<dbReference type="InterPro" id="IPR036397">
    <property type="entry name" value="RNaseH_sf"/>
</dbReference>
<evidence type="ECO:0000256" key="3">
    <source>
        <dbReference type="SAM" id="MobiDB-lite"/>
    </source>
</evidence>
<dbReference type="GO" id="GO:0005737">
    <property type="term" value="C:cytoplasm"/>
    <property type="evidence" value="ECO:0007669"/>
    <property type="project" value="TreeGrafter"/>
</dbReference>